<dbReference type="OrthoDB" id="9773411at2"/>
<dbReference type="Gene3D" id="2.60.40.10">
    <property type="entry name" value="Immunoglobulins"/>
    <property type="match status" value="1"/>
</dbReference>
<proteinExistence type="predicted"/>
<sequence>MKLTTPQIKTCLLLMLSALVSSCNNGNEAVNRNNNDQIVGIKPPAPLRAPAVVISRVATIPVNNGVSGNHVIRIDNHTNHDLRLISAEIDNNTIDDSSANCNILYRDAACSIVVAPKDPRETTLIRLSYQDEAGKIYNTAQLINYSATVMSRDGFIVSEGEFGEIYSTNDYSLTLPFIADDDYNELDISSDVMVLDKHLDCNGKVTKGSQCTATLTLPAATGAGYSNQIRLTGKKANGQINQYRINNRAYFEDRPSLVLSGGPLALLATNATGANNRVTLRVVNNGVLPVSIWGEDYKPLSSEVYGSINQTSVTSPLVKTIGNCNFDGRVGTSVGKTAKAGDICEIRLSLNNIQQPQSGHDQYTIRYDGETGTTTAKTTFIYYTGLSTDIDPNRPDGLVNYAYTIRGSLNFLNTPVTNPATARTEYIQIQNTGKEPIKVTNWNVSYPAGMTTRNDECSNKTLKSAEACNIYVSYAPTAAVTNNSAVIGEIKAVRADNNSTTDFIAPNKSVGILYSATGTPPNVGTLTLSHGRVYLEKEQGVTGDVSEDVIIENSGKADYLISGISAVTNPNLSRFLRMELPANFTLPGSTTAIANPLSSFGINGFNAQGQVVTLKPGQKAVVRYHYSSTTAEAGTLYQQIIRANDGYGVPIQVDYATTTSPIRVTAPKAVGTLNTAGSLLTSGGSFPLTWGNKLTLEVEYAPVGGTAKGFIIDDSDLPYGYGVVASSTTCPTSSKSSSPTDLTTSCKAVYEFLNPDISNGYSYTLATANAASQAFRAPTYSLEINKERRRVIPSQVFNYQTLPFVTMTTSQTGSGSSRSVTFTIQNYSAASLTGMNNYPVIIVPDYAANSNIKGATSCVINTPAAKASCNISFTLKNTSGNKQLPVAYASTEDAYYNSIRSSITLN</sequence>
<evidence type="ECO:0000313" key="2">
    <source>
        <dbReference type="EMBL" id="AUR51920.1"/>
    </source>
</evidence>
<dbReference type="InterPro" id="IPR013783">
    <property type="entry name" value="Ig-like_fold"/>
</dbReference>
<dbReference type="AlphaFoldDB" id="A0A2I7N666"/>
<organism evidence="2 3">
    <name type="scientific">Aquella oligotrophica</name>
    <dbReference type="NCBI Taxonomy" id="2067065"/>
    <lineage>
        <taxon>Bacteria</taxon>
        <taxon>Pseudomonadati</taxon>
        <taxon>Pseudomonadota</taxon>
        <taxon>Betaproteobacteria</taxon>
        <taxon>Neisseriales</taxon>
        <taxon>Neisseriaceae</taxon>
        <taxon>Aquella</taxon>
    </lineage>
</organism>
<reference evidence="3" key="1">
    <citation type="submission" date="2017-11" db="EMBL/GenBank/DDBJ databases">
        <authorList>
            <person name="Chan K.G."/>
            <person name="Lee L.S."/>
        </authorList>
    </citation>
    <scope>NUCLEOTIDE SEQUENCE [LARGE SCALE GENOMIC DNA]</scope>
    <source>
        <strain evidence="3">DSM 100970</strain>
    </source>
</reference>
<gene>
    <name evidence="2" type="ORF">CUN60_06285</name>
</gene>
<dbReference type="EMBL" id="CP024847">
    <property type="protein sequence ID" value="AUR51920.1"/>
    <property type="molecule type" value="Genomic_DNA"/>
</dbReference>
<feature type="signal peptide" evidence="1">
    <location>
        <begin position="1"/>
        <end position="26"/>
    </location>
</feature>
<dbReference type="RefSeq" id="WP_102951216.1">
    <property type="nucleotide sequence ID" value="NZ_CP024847.1"/>
</dbReference>
<protein>
    <recommendedName>
        <fullName evidence="4">Lamin tail domain-containing protein</fullName>
    </recommendedName>
</protein>
<dbReference type="PROSITE" id="PS51257">
    <property type="entry name" value="PROKAR_LIPOPROTEIN"/>
    <property type="match status" value="1"/>
</dbReference>
<keyword evidence="1" id="KW-0732">Signal</keyword>
<feature type="chain" id="PRO_5014442836" description="Lamin tail domain-containing protein" evidence="1">
    <location>
        <begin position="27"/>
        <end position="906"/>
    </location>
</feature>
<accession>A0A2I7N666</accession>
<evidence type="ECO:0008006" key="4">
    <source>
        <dbReference type="Google" id="ProtNLM"/>
    </source>
</evidence>
<evidence type="ECO:0000256" key="1">
    <source>
        <dbReference type="SAM" id="SignalP"/>
    </source>
</evidence>
<keyword evidence="3" id="KW-1185">Reference proteome</keyword>
<evidence type="ECO:0000313" key="3">
    <source>
        <dbReference type="Proteomes" id="UP000236655"/>
    </source>
</evidence>
<dbReference type="KEGG" id="nba:CUN60_06285"/>
<name>A0A2I7N666_9NEIS</name>
<dbReference type="Proteomes" id="UP000236655">
    <property type="component" value="Chromosome"/>
</dbReference>